<protein>
    <submittedName>
        <fullName evidence="2">Uncharacterized protein</fullName>
    </submittedName>
</protein>
<reference evidence="2 3" key="1">
    <citation type="submission" date="2024-10" db="EMBL/GenBank/DDBJ databases">
        <authorList>
            <person name="Kim D."/>
        </authorList>
    </citation>
    <scope>NUCLEOTIDE SEQUENCE [LARGE SCALE GENOMIC DNA]</scope>
    <source>
        <strain evidence="2">BH-2024</strain>
    </source>
</reference>
<evidence type="ECO:0000313" key="3">
    <source>
        <dbReference type="Proteomes" id="UP001620626"/>
    </source>
</evidence>
<evidence type="ECO:0000256" key="1">
    <source>
        <dbReference type="SAM" id="MobiDB-lite"/>
    </source>
</evidence>
<evidence type="ECO:0000313" key="2">
    <source>
        <dbReference type="EMBL" id="KAL3118417.1"/>
    </source>
</evidence>
<organism evidence="2 3">
    <name type="scientific">Heterodera trifolii</name>
    <dbReference type="NCBI Taxonomy" id="157864"/>
    <lineage>
        <taxon>Eukaryota</taxon>
        <taxon>Metazoa</taxon>
        <taxon>Ecdysozoa</taxon>
        <taxon>Nematoda</taxon>
        <taxon>Chromadorea</taxon>
        <taxon>Rhabditida</taxon>
        <taxon>Tylenchina</taxon>
        <taxon>Tylenchomorpha</taxon>
        <taxon>Tylenchoidea</taxon>
        <taxon>Heteroderidae</taxon>
        <taxon>Heteroderinae</taxon>
        <taxon>Heterodera</taxon>
    </lineage>
</organism>
<sequence length="214" mass="23794">METKMENLTVRLEMQERLTKVKINKIVDEAQKLSRLRILLAGQARAELDSIDPHPTTLNLGRRFNGRTLNSCEGISPNPAQRRRLQRPGQAPLLLLPPTRARCKGLLDKKGMKTMAAAGDQIMMAVAGDQIIGILAKTGKRVGITENKLLRQMAEDKGTKEMIGKWRIIVFLSMFAPGLTQNGTLGPMICLLDAPSSLWSSRLTRFVPRGLQQK</sequence>
<proteinExistence type="predicted"/>
<keyword evidence="3" id="KW-1185">Reference proteome</keyword>
<dbReference type="EMBL" id="JBICBT010000278">
    <property type="protein sequence ID" value="KAL3118417.1"/>
    <property type="molecule type" value="Genomic_DNA"/>
</dbReference>
<dbReference type="Proteomes" id="UP001620626">
    <property type="component" value="Unassembled WGS sequence"/>
</dbReference>
<feature type="region of interest" description="Disordered" evidence="1">
    <location>
        <begin position="70"/>
        <end position="91"/>
    </location>
</feature>
<name>A0ABD2LT50_9BILA</name>
<accession>A0ABD2LT50</accession>
<comment type="caution">
    <text evidence="2">The sequence shown here is derived from an EMBL/GenBank/DDBJ whole genome shotgun (WGS) entry which is preliminary data.</text>
</comment>
<gene>
    <name evidence="2" type="ORF">niasHT_005926</name>
</gene>
<dbReference type="AlphaFoldDB" id="A0ABD2LT50"/>